<dbReference type="Proteomes" id="UP000030364">
    <property type="component" value="Unassembled WGS sequence"/>
</dbReference>
<keyword evidence="8" id="KW-1185">Reference proteome</keyword>
<dbReference type="GO" id="GO:0016020">
    <property type="term" value="C:membrane"/>
    <property type="evidence" value="ECO:0007669"/>
    <property type="project" value="UniProtKB-SubCell"/>
</dbReference>
<evidence type="ECO:0000313" key="7">
    <source>
        <dbReference type="EMBL" id="KGQ22810.1"/>
    </source>
</evidence>
<feature type="domain" description="ABC-2 type transporter transmembrane" evidence="6">
    <location>
        <begin position="57"/>
        <end position="236"/>
    </location>
</feature>
<feature type="transmembrane region" description="Helical" evidence="5">
    <location>
        <begin position="218"/>
        <end position="239"/>
    </location>
</feature>
<evidence type="ECO:0000256" key="3">
    <source>
        <dbReference type="ARBA" id="ARBA00022989"/>
    </source>
</evidence>
<evidence type="ECO:0000256" key="2">
    <source>
        <dbReference type="ARBA" id="ARBA00022692"/>
    </source>
</evidence>
<keyword evidence="3 5" id="KW-1133">Transmembrane helix</keyword>
<proteinExistence type="predicted"/>
<organism evidence="7 8">
    <name type="scientific">Thermus filiformis</name>
    <dbReference type="NCBI Taxonomy" id="276"/>
    <lineage>
        <taxon>Bacteria</taxon>
        <taxon>Thermotogati</taxon>
        <taxon>Deinococcota</taxon>
        <taxon>Deinococci</taxon>
        <taxon>Thermales</taxon>
        <taxon>Thermaceae</taxon>
        <taxon>Thermus</taxon>
    </lineage>
</organism>
<dbReference type="OrthoDB" id="9815972at2"/>
<sequence>MWDLFLVEFKRSWLTFTRYPVEAVGAILSLSLIFYGLFVGARYMAGPGVQFGERLEAILVGYLAWTLLIFAYSGLSFALTQEAETGTLEQLFLTPYGPLRLFLVRSLAGLLVQLLLMLFVGALLVFLTGVRLRLSPALLLPLAAVLMAGYGLGFSVGGLTLIFKRVQQLIGLSQFLLLFLVLAPFEEGRAALLAHLLPAATGVGLLRDLAAREVGLDWGRLGLAFLNGAFYLGLGLYLFQKAVRLAKARGLLSGY</sequence>
<dbReference type="PATRIC" id="fig|276.5.peg.359"/>
<dbReference type="RefSeq" id="WP_038061326.1">
    <property type="nucleotide sequence ID" value="NZ_JPSL02000038.1"/>
</dbReference>
<evidence type="ECO:0000256" key="1">
    <source>
        <dbReference type="ARBA" id="ARBA00004141"/>
    </source>
</evidence>
<feature type="transmembrane region" description="Helical" evidence="5">
    <location>
        <begin position="57"/>
        <end position="79"/>
    </location>
</feature>
<dbReference type="EMBL" id="JPSL02000038">
    <property type="protein sequence ID" value="KGQ22810.1"/>
    <property type="molecule type" value="Genomic_DNA"/>
</dbReference>
<feature type="transmembrane region" description="Helical" evidence="5">
    <location>
        <begin position="138"/>
        <end position="163"/>
    </location>
</feature>
<comment type="subcellular location">
    <subcellularLocation>
        <location evidence="1">Membrane</location>
        <topology evidence="1">Multi-pass membrane protein</topology>
    </subcellularLocation>
</comment>
<comment type="caution">
    <text evidence="7">The sequence shown here is derived from an EMBL/GenBank/DDBJ whole genome shotgun (WGS) entry which is preliminary data.</text>
</comment>
<dbReference type="InterPro" id="IPR013525">
    <property type="entry name" value="ABC2_TM"/>
</dbReference>
<dbReference type="InterPro" id="IPR051784">
    <property type="entry name" value="Nod_factor_ABC_transporter"/>
</dbReference>
<gene>
    <name evidence="7" type="ORF">THFILI_04260</name>
</gene>
<keyword evidence="2 5" id="KW-0812">Transmembrane</keyword>
<keyword evidence="4 5" id="KW-0472">Membrane</keyword>
<feature type="transmembrane region" description="Helical" evidence="5">
    <location>
        <begin position="99"/>
        <end position="126"/>
    </location>
</feature>
<dbReference type="Pfam" id="PF12698">
    <property type="entry name" value="ABC2_membrane_3"/>
    <property type="match status" value="1"/>
</dbReference>
<evidence type="ECO:0000259" key="6">
    <source>
        <dbReference type="Pfam" id="PF12698"/>
    </source>
</evidence>
<feature type="transmembrane region" description="Helical" evidence="5">
    <location>
        <begin position="23"/>
        <end position="45"/>
    </location>
</feature>
<protein>
    <submittedName>
        <fullName evidence="7">ABC transporter</fullName>
    </submittedName>
</protein>
<evidence type="ECO:0000313" key="8">
    <source>
        <dbReference type="Proteomes" id="UP000030364"/>
    </source>
</evidence>
<evidence type="ECO:0000256" key="4">
    <source>
        <dbReference type="ARBA" id="ARBA00023136"/>
    </source>
</evidence>
<accession>A0A0A2WWZ7</accession>
<dbReference type="PANTHER" id="PTHR43229">
    <property type="entry name" value="NODULATION PROTEIN J"/>
    <property type="match status" value="1"/>
</dbReference>
<dbReference type="GO" id="GO:0140359">
    <property type="term" value="F:ABC-type transporter activity"/>
    <property type="evidence" value="ECO:0007669"/>
    <property type="project" value="InterPro"/>
</dbReference>
<reference evidence="7 8" key="1">
    <citation type="journal article" date="2015" name="Genome Announc.">
        <title>Draft Genome Sequence of the Thermophile Thermus filiformis ATCC 43280, Producer of Carotenoid-(Di)glucoside-Branched Fatty Acid (Di)esters and Source of Hyperthermostable Enzymes of Biotechnological Interest.</title>
        <authorList>
            <person name="Mandelli F."/>
            <person name="Oliveira Ramires B."/>
            <person name="Couger M.B."/>
            <person name="Paixao D.A."/>
            <person name="Camilo C.M."/>
            <person name="Polikarpov I."/>
            <person name="Prade R."/>
            <person name="Riano-Pachon D.M."/>
            <person name="Squina F.M."/>
        </authorList>
    </citation>
    <scope>NUCLEOTIDE SEQUENCE [LARGE SCALE GENOMIC DNA]</scope>
    <source>
        <strain evidence="7 8">ATCC 43280</strain>
    </source>
</reference>
<evidence type="ECO:0000256" key="5">
    <source>
        <dbReference type="SAM" id="Phobius"/>
    </source>
</evidence>
<dbReference type="PANTHER" id="PTHR43229:SF6">
    <property type="entry name" value="ABC-TYPE MULTIDRUG TRANSPORT SYSTEM, PERMEASE COMPONENT"/>
    <property type="match status" value="1"/>
</dbReference>
<name>A0A0A2WWZ7_THEFI</name>
<dbReference type="STRING" id="276.THFILI_04260"/>
<dbReference type="AlphaFoldDB" id="A0A0A2WWZ7"/>